<keyword evidence="2" id="KW-0805">Transcription regulation</keyword>
<dbReference type="SUPFAM" id="SSF46785">
    <property type="entry name" value="Winged helix' DNA-binding domain"/>
    <property type="match status" value="1"/>
</dbReference>
<dbReference type="Gene3D" id="3.40.190.290">
    <property type="match status" value="1"/>
</dbReference>
<keyword evidence="8" id="KW-1185">Reference proteome</keyword>
<evidence type="ECO:0000256" key="1">
    <source>
        <dbReference type="ARBA" id="ARBA00009437"/>
    </source>
</evidence>
<dbReference type="InterPro" id="IPR036390">
    <property type="entry name" value="WH_DNA-bd_sf"/>
</dbReference>
<keyword evidence="5" id="KW-0804">Transcription</keyword>
<evidence type="ECO:0000256" key="5">
    <source>
        <dbReference type="ARBA" id="ARBA00023163"/>
    </source>
</evidence>
<dbReference type="PRINTS" id="PR00039">
    <property type="entry name" value="HTHLYSR"/>
</dbReference>
<sequence length="322" mass="34494">MDVLQLRYLVAVVDAGSLSRAAAVLRVSQPALSQRMNQLERELGVQLLDRGPRGVRPTRSGTDFYRDAHRLVRQFDELAASAAAEHPVRGLVAVGLPSGAAVHLAAPLFGWAREHVPGVRLELFESMSGYIDELFDHGRMDLAIRYVDPLDPATRAAGPTDAATGLAGEQLLYDEELLLVGDPPGPTRDPDRVTLAELAGIPVVAPGARSSLRQQLERAMRREERTLHVVADVESLATMLRIARSGGACTVVPASTAADSTAHGLAVRRTDPALRRTAVLRTAATTSAPHDAVTAVRTGITTLTRELAGSGRWPGIELREDP</sequence>
<gene>
    <name evidence="7" type="primary">cynR_4</name>
    <name evidence="7" type="ORF">ENKNEFLB_04394</name>
</gene>
<proteinExistence type="inferred from homology"/>
<dbReference type="EMBL" id="CP075371">
    <property type="protein sequence ID" value="QVT81975.1"/>
    <property type="molecule type" value="Genomic_DNA"/>
</dbReference>
<evidence type="ECO:0000313" key="7">
    <source>
        <dbReference type="EMBL" id="QVT81975.1"/>
    </source>
</evidence>
<keyword evidence="3" id="KW-0238">DNA-binding</keyword>
<dbReference type="InterPro" id="IPR005119">
    <property type="entry name" value="LysR_subst-bd"/>
</dbReference>
<dbReference type="Pfam" id="PF03466">
    <property type="entry name" value="LysR_substrate"/>
    <property type="match status" value="1"/>
</dbReference>
<protein>
    <submittedName>
        <fullName evidence="7">HTH-type transcriptional regulator CynR</fullName>
    </submittedName>
</protein>
<dbReference type="Proteomes" id="UP000679307">
    <property type="component" value="Chromosome"/>
</dbReference>
<evidence type="ECO:0000313" key="8">
    <source>
        <dbReference type="Proteomes" id="UP000679307"/>
    </source>
</evidence>
<dbReference type="InterPro" id="IPR036388">
    <property type="entry name" value="WH-like_DNA-bd_sf"/>
</dbReference>
<evidence type="ECO:0000256" key="2">
    <source>
        <dbReference type="ARBA" id="ARBA00023015"/>
    </source>
</evidence>
<name>A0ABX8EN71_9ACTN</name>
<evidence type="ECO:0000256" key="4">
    <source>
        <dbReference type="ARBA" id="ARBA00023159"/>
    </source>
</evidence>
<evidence type="ECO:0000256" key="3">
    <source>
        <dbReference type="ARBA" id="ARBA00023125"/>
    </source>
</evidence>
<evidence type="ECO:0000259" key="6">
    <source>
        <dbReference type="PROSITE" id="PS50931"/>
    </source>
</evidence>
<dbReference type="RefSeq" id="WP_214057258.1">
    <property type="nucleotide sequence ID" value="NZ_BAAAHS010000224.1"/>
</dbReference>
<dbReference type="PANTHER" id="PTHR30293">
    <property type="entry name" value="TRANSCRIPTIONAL REGULATORY PROTEIN NAC-RELATED"/>
    <property type="match status" value="1"/>
</dbReference>
<feature type="domain" description="HTH lysR-type" evidence="6">
    <location>
        <begin position="1"/>
        <end position="58"/>
    </location>
</feature>
<dbReference type="Gene3D" id="1.10.10.10">
    <property type="entry name" value="Winged helix-like DNA-binding domain superfamily/Winged helix DNA-binding domain"/>
    <property type="match status" value="1"/>
</dbReference>
<accession>A0ABX8EN71</accession>
<organism evidence="7 8">
    <name type="scientific">Nocardioides aquaticus</name>
    <dbReference type="NCBI Taxonomy" id="160826"/>
    <lineage>
        <taxon>Bacteria</taxon>
        <taxon>Bacillati</taxon>
        <taxon>Actinomycetota</taxon>
        <taxon>Actinomycetes</taxon>
        <taxon>Propionibacteriales</taxon>
        <taxon>Nocardioidaceae</taxon>
        <taxon>Nocardioides</taxon>
    </lineage>
</organism>
<dbReference type="PROSITE" id="PS50931">
    <property type="entry name" value="HTH_LYSR"/>
    <property type="match status" value="1"/>
</dbReference>
<comment type="similarity">
    <text evidence="1">Belongs to the LysR transcriptional regulatory family.</text>
</comment>
<dbReference type="InterPro" id="IPR000847">
    <property type="entry name" value="LysR_HTH_N"/>
</dbReference>
<dbReference type="PANTHER" id="PTHR30293:SF0">
    <property type="entry name" value="NITROGEN ASSIMILATION REGULATORY PROTEIN NAC"/>
    <property type="match status" value="1"/>
</dbReference>
<reference evidence="7 8" key="1">
    <citation type="submission" date="2021-05" db="EMBL/GenBank/DDBJ databases">
        <title>Complete genome of Nocardioides aquaticus KCTC 9944T isolated from meromictic and hypersaline Ekho Lake, Antarctica.</title>
        <authorList>
            <person name="Hwang K."/>
            <person name="Kim K.M."/>
            <person name="Choe H."/>
        </authorList>
    </citation>
    <scope>NUCLEOTIDE SEQUENCE [LARGE SCALE GENOMIC DNA]</scope>
    <source>
        <strain evidence="7 8">KCTC 9944</strain>
    </source>
</reference>
<dbReference type="SUPFAM" id="SSF53850">
    <property type="entry name" value="Periplasmic binding protein-like II"/>
    <property type="match status" value="1"/>
</dbReference>
<keyword evidence="4" id="KW-0010">Activator</keyword>
<dbReference type="Pfam" id="PF00126">
    <property type="entry name" value="HTH_1"/>
    <property type="match status" value="1"/>
</dbReference>